<evidence type="ECO:0000256" key="3">
    <source>
        <dbReference type="ARBA" id="ARBA00012972"/>
    </source>
</evidence>
<dbReference type="NCBIfam" id="NF004868">
    <property type="entry name" value="PRK06224.1-5"/>
    <property type="match status" value="1"/>
</dbReference>
<dbReference type="InterPro" id="IPR016143">
    <property type="entry name" value="Citrate_synth-like_sm_a-sub"/>
</dbReference>
<dbReference type="EC" id="2.3.3.16" evidence="3"/>
<dbReference type="SUPFAM" id="SSF48256">
    <property type="entry name" value="Citrate synthase"/>
    <property type="match status" value="1"/>
</dbReference>
<dbReference type="Gene3D" id="1.10.580.10">
    <property type="entry name" value="Citrate Synthase, domain 1"/>
    <property type="match status" value="2"/>
</dbReference>
<evidence type="ECO:0000256" key="2">
    <source>
        <dbReference type="ARBA" id="ARBA00010566"/>
    </source>
</evidence>
<dbReference type="UniPathway" id="UPA00223"/>
<comment type="caution">
    <text evidence="5">The sequence shown here is derived from an EMBL/GenBank/DDBJ whole genome shotgun (WGS) entry which is preliminary data.</text>
</comment>
<dbReference type="GO" id="GO:0005829">
    <property type="term" value="C:cytosol"/>
    <property type="evidence" value="ECO:0007669"/>
    <property type="project" value="TreeGrafter"/>
</dbReference>
<evidence type="ECO:0000256" key="1">
    <source>
        <dbReference type="ARBA" id="ARBA00005163"/>
    </source>
</evidence>
<evidence type="ECO:0000313" key="6">
    <source>
        <dbReference type="Proteomes" id="UP000051012"/>
    </source>
</evidence>
<accession>A0A0S7YEN3</accession>
<protein>
    <recommendedName>
        <fullName evidence="3">citrate synthase (unknown stereospecificity)</fullName>
        <ecNumber evidence="3">2.3.3.16</ecNumber>
    </recommendedName>
</protein>
<dbReference type="PANTHER" id="PTHR11739">
    <property type="entry name" value="CITRATE SYNTHASE"/>
    <property type="match status" value="1"/>
</dbReference>
<dbReference type="Pfam" id="PF00285">
    <property type="entry name" value="Citrate_synt"/>
    <property type="match status" value="1"/>
</dbReference>
<proteinExistence type="inferred from homology"/>
<evidence type="ECO:0000313" key="5">
    <source>
        <dbReference type="EMBL" id="KPJ73120.1"/>
    </source>
</evidence>
<dbReference type="InterPro" id="IPR036969">
    <property type="entry name" value="Citrate_synthase_sf"/>
</dbReference>
<evidence type="ECO:0000256" key="4">
    <source>
        <dbReference type="ARBA" id="ARBA00022679"/>
    </source>
</evidence>
<dbReference type="CDD" id="cd06100">
    <property type="entry name" value="CCL_ACL-C"/>
    <property type="match status" value="1"/>
</dbReference>
<name>A0A0S7YEN3_UNCT6</name>
<organism evidence="5 6">
    <name type="scientific">candidate division TA06 bacterium DG_78</name>
    <dbReference type="NCBI Taxonomy" id="1703772"/>
    <lineage>
        <taxon>Bacteria</taxon>
        <taxon>Bacteria division TA06</taxon>
    </lineage>
</organism>
<dbReference type="NCBIfam" id="NF004866">
    <property type="entry name" value="PRK06224.1-3"/>
    <property type="match status" value="1"/>
</dbReference>
<dbReference type="PANTHER" id="PTHR11739:SF4">
    <property type="entry name" value="CITRATE SYNTHASE, PEROXISOMAL"/>
    <property type="match status" value="1"/>
</dbReference>
<comment type="pathway">
    <text evidence="1">Carbohydrate metabolism; tricarboxylic acid cycle.</text>
</comment>
<sequence length="256" mass="28112">MWKTGISKVEPDHIVTKGYRQEDLVGNVPFASVFFLLIKGRLPDANEAKMMDALITASIDHGVTPPSTHASRIVASAGVPLPTAVAAGILAIGDVHGGAIEDGARLLQDVVKLMNQNNWTLVDTAQRLLRSLKEEGKRMPGFGHRIHQEDPRTKRLFDLADELNITGGHINLMNAIAAEFAKEKPLPINVDGAIAAVISDMEFDWQLGKAFFVLGRCAGLIAHVYEEMTTQKPMRHMCEAEVEYDGPWERDLSEHG</sequence>
<gene>
    <name evidence="5" type="ORF">AMJ52_04355</name>
</gene>
<comment type="similarity">
    <text evidence="2">Belongs to the citrate synthase family.</text>
</comment>
<dbReference type="InterPro" id="IPR016142">
    <property type="entry name" value="Citrate_synth-like_lrg_a-sub"/>
</dbReference>
<dbReference type="EMBL" id="LJNI01000043">
    <property type="protein sequence ID" value="KPJ73120.1"/>
    <property type="molecule type" value="Genomic_DNA"/>
</dbReference>
<dbReference type="Proteomes" id="UP000051012">
    <property type="component" value="Unassembled WGS sequence"/>
</dbReference>
<dbReference type="GO" id="GO:0006099">
    <property type="term" value="P:tricarboxylic acid cycle"/>
    <property type="evidence" value="ECO:0007669"/>
    <property type="project" value="UniProtKB-UniPathway"/>
</dbReference>
<dbReference type="GO" id="GO:0005975">
    <property type="term" value="P:carbohydrate metabolic process"/>
    <property type="evidence" value="ECO:0007669"/>
    <property type="project" value="TreeGrafter"/>
</dbReference>
<dbReference type="InterPro" id="IPR002020">
    <property type="entry name" value="Citrate_synthase"/>
</dbReference>
<dbReference type="GO" id="GO:0036440">
    <property type="term" value="F:citrate synthase activity"/>
    <property type="evidence" value="ECO:0007669"/>
    <property type="project" value="UniProtKB-EC"/>
</dbReference>
<dbReference type="AlphaFoldDB" id="A0A0S7YEN3"/>
<dbReference type="Gene3D" id="1.10.230.10">
    <property type="entry name" value="Cytochrome P450-Terp, domain 2"/>
    <property type="match status" value="1"/>
</dbReference>
<reference evidence="5 6" key="1">
    <citation type="journal article" date="2015" name="Microbiome">
        <title>Genomic resolution of linkages in carbon, nitrogen, and sulfur cycling among widespread estuary sediment bacteria.</title>
        <authorList>
            <person name="Baker B.J."/>
            <person name="Lazar C.S."/>
            <person name="Teske A.P."/>
            <person name="Dick G.J."/>
        </authorList>
    </citation>
    <scope>NUCLEOTIDE SEQUENCE [LARGE SCALE GENOMIC DNA]</scope>
    <source>
        <strain evidence="5">DG_78</strain>
    </source>
</reference>
<dbReference type="NCBIfam" id="NF004869">
    <property type="entry name" value="PRK06224.1-6"/>
    <property type="match status" value="1"/>
</dbReference>
<keyword evidence="4" id="KW-0808">Transferase</keyword>